<keyword evidence="2" id="KW-1185">Reference proteome</keyword>
<dbReference type="PANTHER" id="PTHR37954:SF3">
    <property type="entry name" value="DUF169 DOMAIN-CONTAINING PROTEIN"/>
    <property type="match status" value="1"/>
</dbReference>
<accession>A0A062V294</accession>
<name>A0A062V294_9EURY</name>
<dbReference type="AlphaFoldDB" id="A0A062V294"/>
<evidence type="ECO:0008006" key="3">
    <source>
        <dbReference type="Google" id="ProtNLM"/>
    </source>
</evidence>
<dbReference type="Pfam" id="PF02596">
    <property type="entry name" value="DUF169"/>
    <property type="match status" value="1"/>
</dbReference>
<sequence length="202" mass="22346">MLHRITGLMDKGMPVSVLFTEEMGEDTSLLYCELIQRARSGESFLIRDQGCRAGAFVLGDTQISPEDYYYTSKRYRDRDAAKNAVSNLHRIAKKEGSIRIAPYSGRDFDILILFLKPERAMRLVQAFTYEDGSAVELKTGGIASVCSDCTAYPMKGKLGISPGCKGSRKHSRYPDDELVVGIPAQLARRIETALGKIPGTVE</sequence>
<organism evidence="1 2">
    <name type="scientific">Candidatus Methanoperedens nitratireducens</name>
    <dbReference type="NCBI Taxonomy" id="1392998"/>
    <lineage>
        <taxon>Archaea</taxon>
        <taxon>Methanobacteriati</taxon>
        <taxon>Methanobacteriota</taxon>
        <taxon>Stenosarchaea group</taxon>
        <taxon>Methanomicrobia</taxon>
        <taxon>Methanosarcinales</taxon>
        <taxon>ANME-2 cluster</taxon>
        <taxon>Candidatus Methanoperedentaceae</taxon>
        <taxon>Candidatus Methanoperedens</taxon>
    </lineage>
</organism>
<reference evidence="1 2" key="1">
    <citation type="journal article" date="2013" name="Nature">
        <title>Anaerobic oxidation of methane coupled to nitrate reduction in a novel archaeal lineage.</title>
        <authorList>
            <person name="Haroon M.F."/>
            <person name="Hu S."/>
            <person name="Shi Y."/>
            <person name="Imelfort M."/>
            <person name="Keller J."/>
            <person name="Hugenholtz P."/>
            <person name="Yuan Z."/>
            <person name="Tyson G.W."/>
        </authorList>
    </citation>
    <scope>NUCLEOTIDE SEQUENCE [LARGE SCALE GENOMIC DNA]</scope>
    <source>
        <strain evidence="1 2">ANME-2d</strain>
    </source>
</reference>
<dbReference type="EMBL" id="JMIY01000007">
    <property type="protein sequence ID" value="KCZ70758.1"/>
    <property type="molecule type" value="Genomic_DNA"/>
</dbReference>
<dbReference type="Proteomes" id="UP000027153">
    <property type="component" value="Unassembled WGS sequence"/>
</dbReference>
<gene>
    <name evidence="1" type="ORF">ANME2D_02783</name>
</gene>
<evidence type="ECO:0000313" key="1">
    <source>
        <dbReference type="EMBL" id="KCZ70758.1"/>
    </source>
</evidence>
<dbReference type="PATRIC" id="fig|1392998.3.peg.3084"/>
<comment type="caution">
    <text evidence="1">The sequence shown here is derived from an EMBL/GenBank/DDBJ whole genome shotgun (WGS) entry which is preliminary data.</text>
</comment>
<dbReference type="OrthoDB" id="120578at2157"/>
<dbReference type="PANTHER" id="PTHR37954">
    <property type="entry name" value="BLL4979 PROTEIN"/>
    <property type="match status" value="1"/>
</dbReference>
<proteinExistence type="predicted"/>
<protein>
    <recommendedName>
        <fullName evidence="3">Protein clustered with O-phosphoseryl-tRNA(Cys) synthetase</fullName>
    </recommendedName>
</protein>
<dbReference type="InterPro" id="IPR003748">
    <property type="entry name" value="DUF169"/>
</dbReference>
<evidence type="ECO:0000313" key="2">
    <source>
        <dbReference type="Proteomes" id="UP000027153"/>
    </source>
</evidence>